<name>A0A445N1S5_9BACT</name>
<accession>A0A445N1S5</accession>
<dbReference type="AlphaFoldDB" id="A0A445N1S5"/>
<protein>
    <recommendedName>
        <fullName evidence="2">STAS domain-containing protein</fullName>
    </recommendedName>
</protein>
<dbReference type="EMBL" id="OJIN01000215">
    <property type="protein sequence ID" value="SPD75655.1"/>
    <property type="molecule type" value="Genomic_DNA"/>
</dbReference>
<gene>
    <name evidence="1" type="ORF">PITCH_A700025</name>
</gene>
<sequence>MASKFRIFTHRNSDNMHLRLIGDFDGSSAFQLLNLLKKCAGCGVYKIIINTGALNEIHPFGRDTFRKNLRDLNNPAPKLFFTGEHAGKIAPEKAQHLS</sequence>
<evidence type="ECO:0000313" key="1">
    <source>
        <dbReference type="EMBL" id="SPD75655.1"/>
    </source>
</evidence>
<evidence type="ECO:0008006" key="2">
    <source>
        <dbReference type="Google" id="ProtNLM"/>
    </source>
</evidence>
<reference evidence="1" key="1">
    <citation type="submission" date="2018-01" db="EMBL/GenBank/DDBJ databases">
        <authorList>
            <person name="Regsiter A."/>
            <person name="William W."/>
        </authorList>
    </citation>
    <scope>NUCLEOTIDE SEQUENCE</scope>
    <source>
        <strain evidence="1">TRIP AH-1</strain>
    </source>
</reference>
<organism evidence="1">
    <name type="scientific">uncultured Desulfobacterium sp</name>
    <dbReference type="NCBI Taxonomy" id="201089"/>
    <lineage>
        <taxon>Bacteria</taxon>
        <taxon>Pseudomonadati</taxon>
        <taxon>Thermodesulfobacteriota</taxon>
        <taxon>Desulfobacteria</taxon>
        <taxon>Desulfobacterales</taxon>
        <taxon>Desulfobacteriaceae</taxon>
        <taxon>Desulfobacterium</taxon>
        <taxon>environmental samples</taxon>
    </lineage>
</organism>
<proteinExistence type="predicted"/>